<reference evidence="1" key="1">
    <citation type="journal article" date="2014" name="Front. Microbiol.">
        <title>High frequency of phylogenetically diverse reductive dehalogenase-homologous genes in deep subseafloor sedimentary metagenomes.</title>
        <authorList>
            <person name="Kawai M."/>
            <person name="Futagami T."/>
            <person name="Toyoda A."/>
            <person name="Takaki Y."/>
            <person name="Nishi S."/>
            <person name="Hori S."/>
            <person name="Arai W."/>
            <person name="Tsubouchi T."/>
            <person name="Morono Y."/>
            <person name="Uchiyama I."/>
            <person name="Ito T."/>
            <person name="Fujiyama A."/>
            <person name="Inagaki F."/>
            <person name="Takami H."/>
        </authorList>
    </citation>
    <scope>NUCLEOTIDE SEQUENCE</scope>
    <source>
        <strain evidence="1">Expedition CK06-06</strain>
    </source>
</reference>
<feature type="non-terminal residue" evidence="1">
    <location>
        <position position="1"/>
    </location>
</feature>
<protein>
    <submittedName>
        <fullName evidence="1">Uncharacterized protein</fullName>
    </submittedName>
</protein>
<evidence type="ECO:0000313" key="1">
    <source>
        <dbReference type="EMBL" id="GAI96653.1"/>
    </source>
</evidence>
<name>X1SUL9_9ZZZZ</name>
<dbReference type="AlphaFoldDB" id="X1SUL9"/>
<gene>
    <name evidence="1" type="ORF">S12H4_33209</name>
</gene>
<accession>X1SUL9</accession>
<comment type="caution">
    <text evidence="1">The sequence shown here is derived from an EMBL/GenBank/DDBJ whole genome shotgun (WGS) entry which is preliminary data.</text>
</comment>
<proteinExistence type="predicted"/>
<sequence>SNLREFVPAFSAKVQPIYELLEWEWSPNREEPHIPQVAEIEETLYTLIDGLTGEYVAHGSGGLEAYYSMPNEAEPGCYGLRFSLESQTAFDAA</sequence>
<organism evidence="1">
    <name type="scientific">marine sediment metagenome</name>
    <dbReference type="NCBI Taxonomy" id="412755"/>
    <lineage>
        <taxon>unclassified sequences</taxon>
        <taxon>metagenomes</taxon>
        <taxon>ecological metagenomes</taxon>
    </lineage>
</organism>
<dbReference type="EMBL" id="BARW01019556">
    <property type="protein sequence ID" value="GAI96653.1"/>
    <property type="molecule type" value="Genomic_DNA"/>
</dbReference>